<gene>
    <name evidence="1" type="ORF">FGO68_gene9128</name>
</gene>
<evidence type="ECO:0000313" key="2">
    <source>
        <dbReference type="Proteomes" id="UP000785679"/>
    </source>
</evidence>
<proteinExistence type="predicted"/>
<name>A0A8J8NB98_HALGN</name>
<dbReference type="Proteomes" id="UP000785679">
    <property type="component" value="Unassembled WGS sequence"/>
</dbReference>
<accession>A0A8J8NB98</accession>
<keyword evidence="2" id="KW-1185">Reference proteome</keyword>
<protein>
    <submittedName>
        <fullName evidence="1">Uncharacterized protein</fullName>
    </submittedName>
</protein>
<organism evidence="1 2">
    <name type="scientific">Halteria grandinella</name>
    <dbReference type="NCBI Taxonomy" id="5974"/>
    <lineage>
        <taxon>Eukaryota</taxon>
        <taxon>Sar</taxon>
        <taxon>Alveolata</taxon>
        <taxon>Ciliophora</taxon>
        <taxon>Intramacronucleata</taxon>
        <taxon>Spirotrichea</taxon>
        <taxon>Stichotrichia</taxon>
        <taxon>Sporadotrichida</taxon>
        <taxon>Halteriidae</taxon>
        <taxon>Halteria</taxon>
    </lineage>
</organism>
<dbReference type="EMBL" id="RRYP01029738">
    <property type="protein sequence ID" value="TNV71694.1"/>
    <property type="molecule type" value="Genomic_DNA"/>
</dbReference>
<sequence>MVFVSMQILSRSNLILFLQFIIISRKSKHLFQIEFSHSLTIYFKLLILQSYLKGKGIYFCQKEVLTHKNLLHSVVAYKIYQEQHIILQIKMQLIYFVNTPIKKYILPKSSNDFVRRIFWQEMSKDFKDKQPSLQQQQQQRLQH</sequence>
<dbReference type="AlphaFoldDB" id="A0A8J8NB98"/>
<comment type="caution">
    <text evidence="1">The sequence shown here is derived from an EMBL/GenBank/DDBJ whole genome shotgun (WGS) entry which is preliminary data.</text>
</comment>
<evidence type="ECO:0000313" key="1">
    <source>
        <dbReference type="EMBL" id="TNV71694.1"/>
    </source>
</evidence>
<reference evidence="1" key="1">
    <citation type="submission" date="2019-06" db="EMBL/GenBank/DDBJ databases">
        <authorList>
            <person name="Zheng W."/>
        </authorList>
    </citation>
    <scope>NUCLEOTIDE SEQUENCE</scope>
    <source>
        <strain evidence="1">QDHG01</strain>
    </source>
</reference>